<comment type="caution">
    <text evidence="2">The sequence shown here is derived from an EMBL/GenBank/DDBJ whole genome shotgun (WGS) entry which is preliminary data.</text>
</comment>
<dbReference type="InterPro" id="IPR001173">
    <property type="entry name" value="Glyco_trans_2-like"/>
</dbReference>
<dbReference type="Pfam" id="PF00535">
    <property type="entry name" value="Glycos_transf_2"/>
    <property type="match status" value="1"/>
</dbReference>
<reference evidence="2" key="1">
    <citation type="submission" date="2020-08" db="EMBL/GenBank/DDBJ databases">
        <title>Genomic Encyclopedia of Type Strains, Phase III (KMG-III): the genomes of soil and plant-associated and newly described type strains.</title>
        <authorList>
            <person name="Whitman W."/>
        </authorList>
    </citation>
    <scope>NUCLEOTIDE SEQUENCE [LARGE SCALE GENOMIC DNA]</scope>
    <source>
        <strain evidence="2">CECT 8628</strain>
    </source>
</reference>
<sequence>MTKILIIIPCYNEGNSLPLILEQLLHLKLPAHFKMEIAVVNDCSKDDTKWVASLYPIILLDLLVNLGIGGAVQTGFLYARENGFDLACQIDGDGQHPPWELIKLLDFYDQTKTNIIIGSRFLDEGGFKSSFARRLGIRYFHWLNKLLTAKNIYDSTSGFRLFDKAGIALAAEKYPDEFPEPASLVLFSKYGLSIKEVPVVMSERLAGKSSIRNFKSVYYCIKVTISMLFIFIRKKT</sequence>
<keyword evidence="3" id="KW-1185">Reference proteome</keyword>
<evidence type="ECO:0000313" key="3">
    <source>
        <dbReference type="Proteomes" id="UP000539265"/>
    </source>
</evidence>
<accession>A0A839SBW0</accession>
<protein>
    <recommendedName>
        <fullName evidence="1">Glycosyltransferase 2-like domain-containing protein</fullName>
    </recommendedName>
</protein>
<evidence type="ECO:0000259" key="1">
    <source>
        <dbReference type="Pfam" id="PF00535"/>
    </source>
</evidence>
<evidence type="ECO:0000313" key="2">
    <source>
        <dbReference type="EMBL" id="MBB3054400.1"/>
    </source>
</evidence>
<dbReference type="InterPro" id="IPR029044">
    <property type="entry name" value="Nucleotide-diphossugar_trans"/>
</dbReference>
<dbReference type="CDD" id="cd04179">
    <property type="entry name" value="DPM_DPG-synthase_like"/>
    <property type="match status" value="1"/>
</dbReference>
<dbReference type="Proteomes" id="UP000539265">
    <property type="component" value="Unassembled WGS sequence"/>
</dbReference>
<dbReference type="EMBL" id="JACHWX010000002">
    <property type="protein sequence ID" value="MBB3054400.1"/>
    <property type="molecule type" value="Genomic_DNA"/>
</dbReference>
<dbReference type="Gene3D" id="3.90.550.10">
    <property type="entry name" value="Spore Coat Polysaccharide Biosynthesis Protein SpsA, Chain A"/>
    <property type="match status" value="1"/>
</dbReference>
<proteinExistence type="predicted"/>
<name>A0A839SBW0_9SPHI</name>
<dbReference type="SUPFAM" id="SSF53448">
    <property type="entry name" value="Nucleotide-diphospho-sugar transferases"/>
    <property type="match status" value="1"/>
</dbReference>
<feature type="domain" description="Glycosyltransferase 2-like" evidence="1">
    <location>
        <begin position="6"/>
        <end position="164"/>
    </location>
</feature>
<dbReference type="RefSeq" id="WP_096357007.1">
    <property type="nucleotide sequence ID" value="NZ_AP017313.1"/>
</dbReference>
<organism evidence="2 3">
    <name type="scientific">Mucilaginibacter gotjawali</name>
    <dbReference type="NCBI Taxonomy" id="1550579"/>
    <lineage>
        <taxon>Bacteria</taxon>
        <taxon>Pseudomonadati</taxon>
        <taxon>Bacteroidota</taxon>
        <taxon>Sphingobacteriia</taxon>
        <taxon>Sphingobacteriales</taxon>
        <taxon>Sphingobacteriaceae</taxon>
        <taxon>Mucilaginibacter</taxon>
    </lineage>
</organism>
<dbReference type="OrthoDB" id="9810303at2"/>
<gene>
    <name evidence="2" type="ORF">FHS11_000810</name>
</gene>
<dbReference type="PANTHER" id="PTHR10859">
    <property type="entry name" value="GLYCOSYL TRANSFERASE"/>
    <property type="match status" value="1"/>
</dbReference>
<dbReference type="PANTHER" id="PTHR10859:SF114">
    <property type="entry name" value="DOLICHOL-PHOSPHATE MANNOSYLTRANSFERASE"/>
    <property type="match status" value="1"/>
</dbReference>
<dbReference type="AlphaFoldDB" id="A0A839SBW0"/>
<dbReference type="GO" id="GO:0006487">
    <property type="term" value="P:protein N-linked glycosylation"/>
    <property type="evidence" value="ECO:0007669"/>
    <property type="project" value="TreeGrafter"/>
</dbReference>